<dbReference type="PANTHER" id="PTHR38440:SF1">
    <property type="entry name" value="UPF0398 PROTEIN SPR0331"/>
    <property type="match status" value="1"/>
</dbReference>
<protein>
    <submittedName>
        <fullName evidence="1">DUF1273 domain-containing protein</fullName>
    </submittedName>
</protein>
<organism evidence="1 2">
    <name type="scientific">Mediterraneibacter catenae</name>
    <dbReference type="NCBI Taxonomy" id="2594882"/>
    <lineage>
        <taxon>Bacteria</taxon>
        <taxon>Bacillati</taxon>
        <taxon>Bacillota</taxon>
        <taxon>Clostridia</taxon>
        <taxon>Lachnospirales</taxon>
        <taxon>Lachnospiraceae</taxon>
        <taxon>Mediterraneibacter</taxon>
    </lineage>
</organism>
<sequence>MEQKICGVTGHREIPAEYMEQAEQGLRREIEKAIADGYTYFISGFADGADQLFAGIVLEKAKENPVLHLEAAIPYRNRYKQLMEDGQTRAMLEACAKVAVISEEWASNVYMKRNRYMVDQADRVIAVYDGREKGGTVSTIRMVHAQRKEMREVPVGPYLPKSMINLGYFRNASGR</sequence>
<dbReference type="Pfam" id="PF06908">
    <property type="entry name" value="YpsA"/>
    <property type="match status" value="1"/>
</dbReference>
<name>A0A5M9I102_9FIRM</name>
<keyword evidence="2" id="KW-1185">Reference proteome</keyword>
<evidence type="ECO:0000313" key="2">
    <source>
        <dbReference type="Proteomes" id="UP000322025"/>
    </source>
</evidence>
<evidence type="ECO:0000313" key="1">
    <source>
        <dbReference type="EMBL" id="KAA8502850.1"/>
    </source>
</evidence>
<dbReference type="Proteomes" id="UP000322025">
    <property type="component" value="Unassembled WGS sequence"/>
</dbReference>
<dbReference type="OrthoDB" id="1795759at2"/>
<dbReference type="EMBL" id="VMSO01000001">
    <property type="protein sequence ID" value="KAA8502850.1"/>
    <property type="molecule type" value="Genomic_DNA"/>
</dbReference>
<dbReference type="RefSeq" id="WP_150310014.1">
    <property type="nucleotide sequence ID" value="NZ_VMSO01000001.1"/>
</dbReference>
<dbReference type="SUPFAM" id="SSF102405">
    <property type="entry name" value="MCP/YpsA-like"/>
    <property type="match status" value="1"/>
</dbReference>
<dbReference type="PANTHER" id="PTHR38440">
    <property type="entry name" value="UPF0398 PROTEIN YPSA"/>
    <property type="match status" value="1"/>
</dbReference>
<gene>
    <name evidence="1" type="ORF">FNY66_00885</name>
</gene>
<reference evidence="1" key="1">
    <citation type="submission" date="2019-07" db="EMBL/GenBank/DDBJ databases">
        <authorList>
            <person name="Wongkuna S."/>
            <person name="Scaria J."/>
        </authorList>
    </citation>
    <scope>NUCLEOTIDE SEQUENCE [LARGE SCALE GENOMIC DNA]</scope>
    <source>
        <strain evidence="1">SW178</strain>
    </source>
</reference>
<dbReference type="InterPro" id="IPR010697">
    <property type="entry name" value="YspA"/>
</dbReference>
<accession>A0A5M9I102</accession>
<comment type="caution">
    <text evidence="1">The sequence shown here is derived from an EMBL/GenBank/DDBJ whole genome shotgun (WGS) entry which is preliminary data.</text>
</comment>
<dbReference type="AlphaFoldDB" id="A0A5M9I102"/>
<dbReference type="Gene3D" id="3.40.50.450">
    <property type="match status" value="1"/>
</dbReference>
<proteinExistence type="predicted"/>